<dbReference type="Pfam" id="PF03646">
    <property type="entry name" value="FlaG"/>
    <property type="match status" value="1"/>
</dbReference>
<organism evidence="2 3">
    <name type="scientific">Zemynaea arenosa</name>
    <dbReference type="NCBI Taxonomy" id="2561931"/>
    <lineage>
        <taxon>Bacteria</taxon>
        <taxon>Pseudomonadati</taxon>
        <taxon>Pseudomonadota</taxon>
        <taxon>Betaproteobacteria</taxon>
        <taxon>Burkholderiales</taxon>
        <taxon>Oxalobacteraceae</taxon>
        <taxon>Telluria group</taxon>
        <taxon>Zemynaea</taxon>
    </lineage>
</organism>
<dbReference type="PANTHER" id="PTHR37166:SF1">
    <property type="entry name" value="PROTEIN FLAG"/>
    <property type="match status" value="1"/>
</dbReference>
<protein>
    <submittedName>
        <fullName evidence="2">Flagellar protein FlaG</fullName>
    </submittedName>
</protein>
<name>A0A4Y9S9V6_9BURK</name>
<proteinExistence type="predicted"/>
<dbReference type="RefSeq" id="WP_135207619.1">
    <property type="nucleotide sequence ID" value="NZ_SPVF01000158.1"/>
</dbReference>
<reference evidence="2 3" key="1">
    <citation type="submission" date="2019-03" db="EMBL/GenBank/DDBJ databases">
        <title>Draft Genome Sequence of Massilia arenosa sp. nov., a Novel Massilia Species Isolated from a Sandy-loam Maize Soil.</title>
        <authorList>
            <person name="Raths R."/>
            <person name="Peta V."/>
            <person name="Bucking H."/>
        </authorList>
    </citation>
    <scope>NUCLEOTIDE SEQUENCE [LARGE SCALE GENOMIC DNA]</scope>
    <source>
        <strain evidence="2 3">MC02</strain>
    </source>
</reference>
<evidence type="ECO:0000256" key="1">
    <source>
        <dbReference type="SAM" id="MobiDB-lite"/>
    </source>
</evidence>
<dbReference type="InterPro" id="IPR035924">
    <property type="entry name" value="FlaG-like_sf"/>
</dbReference>
<dbReference type="InterPro" id="IPR005186">
    <property type="entry name" value="FlaG"/>
</dbReference>
<evidence type="ECO:0000313" key="3">
    <source>
        <dbReference type="Proteomes" id="UP000298438"/>
    </source>
</evidence>
<dbReference type="PANTHER" id="PTHR37166">
    <property type="entry name" value="PROTEIN FLAG"/>
    <property type="match status" value="1"/>
</dbReference>
<comment type="caution">
    <text evidence="2">The sequence shown here is derived from an EMBL/GenBank/DDBJ whole genome shotgun (WGS) entry which is preliminary data.</text>
</comment>
<keyword evidence="3" id="KW-1185">Reference proteome</keyword>
<dbReference type="OrthoDB" id="8565152at2"/>
<dbReference type="Proteomes" id="UP000298438">
    <property type="component" value="Unassembled WGS sequence"/>
</dbReference>
<feature type="region of interest" description="Disordered" evidence="1">
    <location>
        <begin position="1"/>
        <end position="36"/>
    </location>
</feature>
<dbReference type="EMBL" id="SPVF01000158">
    <property type="protein sequence ID" value="TFW18628.1"/>
    <property type="molecule type" value="Genomic_DNA"/>
</dbReference>
<keyword evidence="2" id="KW-0966">Cell projection</keyword>
<dbReference type="SUPFAM" id="SSF160214">
    <property type="entry name" value="FlaG-like"/>
    <property type="match status" value="1"/>
</dbReference>
<gene>
    <name evidence="2" type="ORF">E4L96_12810</name>
</gene>
<feature type="non-terminal residue" evidence="2">
    <location>
        <position position="1"/>
    </location>
</feature>
<sequence>SAPVPAPRAPAAAVETAAAVERPAQQQPSPQQVHEAVDKLNKSLKQSSSDLLFSVDSDTDKVIVKLVDQNTKEVIRQIPSPEALELAKSLDSAQGRLIKQVA</sequence>
<accession>A0A4Y9S9V6</accession>
<feature type="compositionally biased region" description="Low complexity" evidence="1">
    <location>
        <begin position="9"/>
        <end position="24"/>
    </location>
</feature>
<evidence type="ECO:0000313" key="2">
    <source>
        <dbReference type="EMBL" id="TFW18628.1"/>
    </source>
</evidence>
<keyword evidence="2" id="KW-0282">Flagellum</keyword>
<dbReference type="Gene3D" id="3.30.160.170">
    <property type="entry name" value="FlaG-like"/>
    <property type="match status" value="1"/>
</dbReference>
<keyword evidence="2" id="KW-0969">Cilium</keyword>
<dbReference type="AlphaFoldDB" id="A0A4Y9S9V6"/>